<dbReference type="InterPro" id="IPR012001">
    <property type="entry name" value="Thiamin_PyroP_enz_TPP-bd_dom"/>
</dbReference>
<dbReference type="InterPro" id="IPR029035">
    <property type="entry name" value="DHS-like_NAD/FAD-binding_dom"/>
</dbReference>
<gene>
    <name evidence="7" type="ORF">ACTIVE_6191</name>
</gene>
<dbReference type="CDD" id="cd07035">
    <property type="entry name" value="TPP_PYR_POX_like"/>
    <property type="match status" value="1"/>
</dbReference>
<dbReference type="SUPFAM" id="SSF52518">
    <property type="entry name" value="Thiamin diphosphate-binding fold (THDP-binding)"/>
    <property type="match status" value="2"/>
</dbReference>
<dbReference type="PANTHER" id="PTHR18968:SF9">
    <property type="entry name" value="3D-(3,5_4)-TRIHYDROXYCYCLOHEXANE-1,2-DIONE HYDROLASE"/>
    <property type="match status" value="1"/>
</dbReference>
<dbReference type="SUPFAM" id="SSF52467">
    <property type="entry name" value="DHS-like NAD/FAD-binding domain"/>
    <property type="match status" value="1"/>
</dbReference>
<feature type="domain" description="Thiamine pyrophosphate enzyme N-terminal TPP-binding" evidence="6">
    <location>
        <begin position="37"/>
        <end position="133"/>
    </location>
</feature>
<dbReference type="InterPro" id="IPR045229">
    <property type="entry name" value="TPP_enz"/>
</dbReference>
<dbReference type="GO" id="GO:0050660">
    <property type="term" value="F:flavin adenine dinucleotide binding"/>
    <property type="evidence" value="ECO:0007669"/>
    <property type="project" value="TreeGrafter"/>
</dbReference>
<dbReference type="GO" id="GO:0030976">
    <property type="term" value="F:thiamine pyrophosphate binding"/>
    <property type="evidence" value="ECO:0007669"/>
    <property type="project" value="InterPro"/>
</dbReference>
<dbReference type="NCBIfam" id="TIGR04377">
    <property type="entry name" value="myo_inos_iolD"/>
    <property type="match status" value="1"/>
</dbReference>
<dbReference type="GO" id="GO:0005948">
    <property type="term" value="C:acetolactate synthase complex"/>
    <property type="evidence" value="ECO:0007669"/>
    <property type="project" value="TreeGrafter"/>
</dbReference>
<evidence type="ECO:0000256" key="1">
    <source>
        <dbReference type="ARBA" id="ARBA00007812"/>
    </source>
</evidence>
<dbReference type="GO" id="GO:0009097">
    <property type="term" value="P:isoleucine biosynthetic process"/>
    <property type="evidence" value="ECO:0007669"/>
    <property type="project" value="TreeGrafter"/>
</dbReference>
<evidence type="ECO:0000256" key="2">
    <source>
        <dbReference type="ARBA" id="ARBA00023052"/>
    </source>
</evidence>
<protein>
    <submittedName>
        <fullName evidence="7">3D-(3,5/4)-trihydroxycyclohexane-1,2-dione hydrolase</fullName>
    </submittedName>
</protein>
<dbReference type="Pfam" id="PF02776">
    <property type="entry name" value="TPP_enzyme_N"/>
    <property type="match status" value="1"/>
</dbReference>
<dbReference type="InterPro" id="IPR029061">
    <property type="entry name" value="THDP-binding"/>
</dbReference>
<dbReference type="PANTHER" id="PTHR18968">
    <property type="entry name" value="THIAMINE PYROPHOSPHATE ENZYMES"/>
    <property type="match status" value="1"/>
</dbReference>
<proteinExistence type="inferred from homology"/>
<evidence type="ECO:0000259" key="4">
    <source>
        <dbReference type="Pfam" id="PF00205"/>
    </source>
</evidence>
<dbReference type="GO" id="GO:0003984">
    <property type="term" value="F:acetolactate synthase activity"/>
    <property type="evidence" value="ECO:0007669"/>
    <property type="project" value="TreeGrafter"/>
</dbReference>
<organism evidence="7 8">
    <name type="scientific">Actinomadura verrucosospora</name>
    <dbReference type="NCBI Taxonomy" id="46165"/>
    <lineage>
        <taxon>Bacteria</taxon>
        <taxon>Bacillati</taxon>
        <taxon>Actinomycetota</taxon>
        <taxon>Actinomycetes</taxon>
        <taxon>Streptosporangiales</taxon>
        <taxon>Thermomonosporaceae</taxon>
        <taxon>Actinomadura</taxon>
    </lineage>
</organism>
<dbReference type="GO" id="GO:0000287">
    <property type="term" value="F:magnesium ion binding"/>
    <property type="evidence" value="ECO:0007669"/>
    <property type="project" value="InterPro"/>
</dbReference>
<dbReference type="Gene3D" id="3.40.50.970">
    <property type="match status" value="2"/>
</dbReference>
<keyword evidence="8" id="KW-1185">Reference proteome</keyword>
<dbReference type="CDD" id="cd02003">
    <property type="entry name" value="TPP_IolD"/>
    <property type="match status" value="1"/>
</dbReference>
<dbReference type="GO" id="GO:0019310">
    <property type="term" value="P:inositol catabolic process"/>
    <property type="evidence" value="ECO:0007669"/>
    <property type="project" value="InterPro"/>
</dbReference>
<dbReference type="GO" id="GO:0016823">
    <property type="term" value="F:hydrolase activity, acting on acid carbon-carbon bonds, in ketonic substances"/>
    <property type="evidence" value="ECO:0007669"/>
    <property type="project" value="InterPro"/>
</dbReference>
<dbReference type="GO" id="GO:0009099">
    <property type="term" value="P:L-valine biosynthetic process"/>
    <property type="evidence" value="ECO:0007669"/>
    <property type="project" value="TreeGrafter"/>
</dbReference>
<evidence type="ECO:0000259" key="5">
    <source>
        <dbReference type="Pfam" id="PF02775"/>
    </source>
</evidence>
<dbReference type="Gene3D" id="3.40.50.1220">
    <property type="entry name" value="TPP-binding domain"/>
    <property type="match status" value="1"/>
</dbReference>
<reference evidence="7 8" key="1">
    <citation type="submission" date="2020-05" db="EMBL/GenBank/DDBJ databases">
        <title>Actinomadura verrucosospora NRRL-B18236 (PFL_A860) Genome sequencing and assembly.</title>
        <authorList>
            <person name="Samborskyy M."/>
        </authorList>
    </citation>
    <scope>NUCLEOTIDE SEQUENCE [LARGE SCALE GENOMIC DNA]</scope>
    <source>
        <strain evidence="7 8">NRRL:B18236</strain>
    </source>
</reference>
<evidence type="ECO:0000313" key="8">
    <source>
        <dbReference type="Proteomes" id="UP000501240"/>
    </source>
</evidence>
<keyword evidence="7" id="KW-0378">Hydrolase</keyword>
<dbReference type="InterPro" id="IPR011766">
    <property type="entry name" value="TPP_enzyme_TPP-bd"/>
</dbReference>
<feature type="domain" description="Thiamine pyrophosphate enzyme central" evidence="4">
    <location>
        <begin position="222"/>
        <end position="356"/>
    </location>
</feature>
<feature type="domain" description="Thiamine pyrophosphate enzyme TPP-binding" evidence="5">
    <location>
        <begin position="419"/>
        <end position="576"/>
    </location>
</feature>
<dbReference type="Proteomes" id="UP000501240">
    <property type="component" value="Chromosome"/>
</dbReference>
<dbReference type="InterPro" id="IPR012000">
    <property type="entry name" value="Thiamin_PyroP_enz_cen_dom"/>
</dbReference>
<dbReference type="Pfam" id="PF02775">
    <property type="entry name" value="TPP_enzyme_C"/>
    <property type="match status" value="1"/>
</dbReference>
<evidence type="ECO:0000256" key="3">
    <source>
        <dbReference type="RuleBase" id="RU362132"/>
    </source>
</evidence>
<accession>A0A7D4A3W3</accession>
<dbReference type="AlphaFoldDB" id="A0A7D4A3W3"/>
<name>A0A7D4A3W3_ACTVE</name>
<evidence type="ECO:0000313" key="7">
    <source>
        <dbReference type="EMBL" id="QKG24544.1"/>
    </source>
</evidence>
<dbReference type="PROSITE" id="PS00187">
    <property type="entry name" value="TPP_ENZYMES"/>
    <property type="match status" value="1"/>
</dbReference>
<comment type="similarity">
    <text evidence="1 3">Belongs to the TPP enzyme family.</text>
</comment>
<dbReference type="Pfam" id="PF00205">
    <property type="entry name" value="TPP_enzyme_M"/>
    <property type="match status" value="1"/>
</dbReference>
<dbReference type="InterPro" id="IPR030817">
    <property type="entry name" value="Myo_inos_IolD"/>
</dbReference>
<dbReference type="InterPro" id="IPR000399">
    <property type="entry name" value="TPP-bd_CS"/>
</dbReference>
<evidence type="ECO:0000259" key="6">
    <source>
        <dbReference type="Pfam" id="PF02776"/>
    </source>
</evidence>
<dbReference type="EMBL" id="CP053892">
    <property type="protein sequence ID" value="QKG24544.1"/>
    <property type="molecule type" value="Genomic_DNA"/>
</dbReference>
<keyword evidence="2 3" id="KW-0786">Thiamine pyrophosphate</keyword>
<sequence length="622" mass="66555">MKEKKTMRLTVGQALVRFLAAQWSERDGEEQRFFPGCFGIFGHGNVAGIGQALLEYGEEMPYYMARNEQAMVHTASGFARMSDRLSTLACTTSIGPGATNMVTGAALATINRLPVLLLPGDVFATRPANPVLQELEDARSYDASVNDCFKPVSKYWDRINRPEQLPSALMAAMRVLTDPVETGAVTLSLPQDVQAEAFDWPEELFARRVWRIPRALPEARDIEDAHAILQAAERPLIVAGGGVIYSGATDALRTFAERTGIPVAETQAGKGSLPWDHPSAVGSIGATGSTAANALARDADVVVGIGTRYSDFTTASHSLFQNPDVRFVNINVARSDAFKLGGASVVADAREALGALDAALAGWTVPDAHRENARDLTARWNAVVDGAYGLDHGDPPAQSRIIGIVNEESGPRDVVVCAAGSMPGDLHRLWRTRDPKGYHVEYGYSCMGYEIAGGLGVRMADPSREVFVMVGDGSYLMMAQELTTAVAEGIKLVVVLVQNHGYASIGNLSETVGADRFGTRHRVRTGTGLDGAPIPVDLAANAASLGADVLRASGDEEFRAALRKAVASPRTTVVHVETDPLAPAPGSDAWWDVPVAEVSERAATRDARAGYDDAKKAQRRYL</sequence>